<proteinExistence type="predicted"/>
<feature type="transmembrane region" description="Helical" evidence="1">
    <location>
        <begin position="47"/>
        <end position="67"/>
    </location>
</feature>
<sequence length="93" mass="10078">MHEAWYRLLSILVFTAGFWEGPAAILYRIIGDDHGHPMRPVNYLDAPWNFVASGAAIVVAVALLAVLDKGRQKALARERDAGSARAHAGTHTG</sequence>
<accession>A0A401W167</accession>
<dbReference type="AlphaFoldDB" id="A0A401W167"/>
<name>A0A401W167_STREY</name>
<dbReference type="RefSeq" id="WP_125054291.1">
    <property type="nucleotide sequence ID" value="NZ_BHZD01000001.1"/>
</dbReference>
<organism evidence="2 3">
    <name type="scientific">Streptomyces paromomycinus</name>
    <name type="common">Streptomyces rimosus subsp. paromomycinus</name>
    <dbReference type="NCBI Taxonomy" id="92743"/>
    <lineage>
        <taxon>Bacteria</taxon>
        <taxon>Bacillati</taxon>
        <taxon>Actinomycetota</taxon>
        <taxon>Actinomycetes</taxon>
        <taxon>Kitasatosporales</taxon>
        <taxon>Streptomycetaceae</taxon>
        <taxon>Streptomyces</taxon>
    </lineage>
</organism>
<protein>
    <submittedName>
        <fullName evidence="2">Uncharacterized protein</fullName>
    </submittedName>
</protein>
<keyword evidence="1" id="KW-0812">Transmembrane</keyword>
<reference evidence="2 3" key="1">
    <citation type="submission" date="2018-11" db="EMBL/GenBank/DDBJ databases">
        <title>Whole genome sequence of Streptomyces paromomycinus NBRC 15454(T).</title>
        <authorList>
            <person name="Komaki H."/>
            <person name="Tamura T."/>
        </authorList>
    </citation>
    <scope>NUCLEOTIDE SEQUENCE [LARGE SCALE GENOMIC DNA]</scope>
    <source>
        <strain evidence="2 3">NBRC 15454</strain>
    </source>
</reference>
<keyword evidence="1" id="KW-0472">Membrane</keyword>
<evidence type="ECO:0000256" key="1">
    <source>
        <dbReference type="SAM" id="Phobius"/>
    </source>
</evidence>
<comment type="caution">
    <text evidence="2">The sequence shown here is derived from an EMBL/GenBank/DDBJ whole genome shotgun (WGS) entry which is preliminary data.</text>
</comment>
<keyword evidence="1" id="KW-1133">Transmembrane helix</keyword>
<gene>
    <name evidence="2" type="ORF">GKJPGBOP_02750</name>
</gene>
<dbReference type="EMBL" id="BHZD01000001">
    <property type="protein sequence ID" value="GCD43073.1"/>
    <property type="molecule type" value="Genomic_DNA"/>
</dbReference>
<dbReference type="Proteomes" id="UP000286746">
    <property type="component" value="Unassembled WGS sequence"/>
</dbReference>
<keyword evidence="3" id="KW-1185">Reference proteome</keyword>
<evidence type="ECO:0000313" key="2">
    <source>
        <dbReference type="EMBL" id="GCD43073.1"/>
    </source>
</evidence>
<evidence type="ECO:0000313" key="3">
    <source>
        <dbReference type="Proteomes" id="UP000286746"/>
    </source>
</evidence>